<feature type="transmembrane region" description="Helical" evidence="9">
    <location>
        <begin position="1129"/>
        <end position="1149"/>
    </location>
</feature>
<feature type="transmembrane region" description="Helical" evidence="9">
    <location>
        <begin position="1190"/>
        <end position="1211"/>
    </location>
</feature>
<evidence type="ECO:0000313" key="11">
    <source>
        <dbReference type="Proteomes" id="UP000695022"/>
    </source>
</evidence>
<dbReference type="InterPro" id="IPR029044">
    <property type="entry name" value="Nucleotide-diphossugar_trans"/>
</dbReference>
<feature type="transmembrane region" description="Helical" evidence="9">
    <location>
        <begin position="386"/>
        <end position="405"/>
    </location>
</feature>
<feature type="transmembrane region" description="Helical" evidence="9">
    <location>
        <begin position="1480"/>
        <end position="1504"/>
    </location>
</feature>
<keyword evidence="3" id="KW-0808">Transferase</keyword>
<feature type="coiled-coil region" evidence="7">
    <location>
        <begin position="1353"/>
        <end position="1380"/>
    </location>
</feature>
<evidence type="ECO:0000256" key="2">
    <source>
        <dbReference type="ARBA" id="ARBA00012543"/>
    </source>
</evidence>
<reference evidence="12" key="1">
    <citation type="submission" date="2025-08" db="UniProtKB">
        <authorList>
            <consortium name="RefSeq"/>
        </authorList>
    </citation>
    <scope>IDENTIFICATION</scope>
</reference>
<keyword evidence="4 9" id="KW-0812">Transmembrane</keyword>
<feature type="region of interest" description="Disordered" evidence="8">
    <location>
        <begin position="1738"/>
        <end position="1764"/>
    </location>
</feature>
<feature type="compositionally biased region" description="Polar residues" evidence="8">
    <location>
        <begin position="103"/>
        <end position="112"/>
    </location>
</feature>
<evidence type="ECO:0000256" key="3">
    <source>
        <dbReference type="ARBA" id="ARBA00022676"/>
    </source>
</evidence>
<protein>
    <recommendedName>
        <fullName evidence="2">chitin synthase</fullName>
        <ecNumber evidence="2">2.4.1.16</ecNumber>
    </recommendedName>
</protein>
<keyword evidence="3" id="KW-0328">Glycosyltransferase</keyword>
<keyword evidence="5 9" id="KW-1133">Transmembrane helix</keyword>
<gene>
    <name evidence="12" type="primary">LOC106820845</name>
</gene>
<organism evidence="11 12">
    <name type="scientific">Priapulus caudatus</name>
    <name type="common">Priapulid worm</name>
    <dbReference type="NCBI Taxonomy" id="37621"/>
    <lineage>
        <taxon>Eukaryota</taxon>
        <taxon>Metazoa</taxon>
        <taxon>Ecdysozoa</taxon>
        <taxon>Scalidophora</taxon>
        <taxon>Priapulida</taxon>
        <taxon>Priapulimorpha</taxon>
        <taxon>Priapulimorphida</taxon>
        <taxon>Priapulidae</taxon>
        <taxon>Priapulus</taxon>
    </lineage>
</organism>
<feature type="region of interest" description="Disordered" evidence="8">
    <location>
        <begin position="1283"/>
        <end position="1303"/>
    </location>
</feature>
<feature type="transmembrane region" description="Helical" evidence="9">
    <location>
        <begin position="1524"/>
        <end position="1548"/>
    </location>
</feature>
<dbReference type="Pfam" id="PF23000">
    <property type="entry name" value="ChitinSynthase_IV_N"/>
    <property type="match status" value="1"/>
</dbReference>
<dbReference type="SUPFAM" id="SSF53448">
    <property type="entry name" value="Nucleotide-diphospho-sugar transferases"/>
    <property type="match status" value="1"/>
</dbReference>
<dbReference type="Pfam" id="PF03142">
    <property type="entry name" value="Chitin_synth_2"/>
    <property type="match status" value="1"/>
</dbReference>
<dbReference type="InterPro" id="IPR055120">
    <property type="entry name" value="Chs-1/2_IV_N"/>
</dbReference>
<feature type="compositionally biased region" description="Low complexity" evidence="8">
    <location>
        <begin position="59"/>
        <end position="70"/>
    </location>
</feature>
<feature type="transmembrane region" description="Helical" evidence="9">
    <location>
        <begin position="584"/>
        <end position="606"/>
    </location>
</feature>
<dbReference type="GeneID" id="106820845"/>
<evidence type="ECO:0000256" key="5">
    <source>
        <dbReference type="ARBA" id="ARBA00022989"/>
    </source>
</evidence>
<dbReference type="RefSeq" id="XP_014680916.1">
    <property type="nucleotide sequence ID" value="XM_014825430.1"/>
</dbReference>
<name>A0ABM1F8Z5_PRICU</name>
<evidence type="ECO:0000259" key="10">
    <source>
        <dbReference type="Pfam" id="PF23000"/>
    </source>
</evidence>
<evidence type="ECO:0000256" key="8">
    <source>
        <dbReference type="SAM" id="MobiDB-lite"/>
    </source>
</evidence>
<feature type="transmembrane region" description="Helical" evidence="9">
    <location>
        <begin position="358"/>
        <end position="380"/>
    </location>
</feature>
<sequence>MSYRHNFDPNWRKGSRVMDRALMSNWIIGAKDDWNVPSESSYSTAGSSRRPVSSEESRTSSIRSRTHSSPQLDAFSVALPPPSVADDDDDDHVDDGTTRRQRQLSGAHSSIYDTRPPPERPPNPPTRRKGTAPKPPAPLPPERRDLPLGSILKGPAPKPPSSMAPEPPARNTSPQDEDLEHMGLSKAESLESLIEDSQHDSGMSLQDEAYMDEDTGSTNLKRYSSIYSLVRPWDVFRVVPHEKEKTKDGRCVEFMKQTAKLGSYIFGFIMILGFSVLTKLCMLMMTSNARLPDQPAKMCVPTFNAQKVEEFTLPLRYTVRWIWCILLTLWVPEIFMFLRSVRLMTFKKSLPRPKFKYIILSLFIESIHTVGQSLFVFKVLPAVDAVQGAMLTSTVFLIPAILTCFSRPTDDKNRWLKIAVDVVAIAAQSSPFWILPIIHKTQGETNWTIPVSLTMMSIKYWENYADRYAMFGIFARIGKVKDEMKRTRAKTYLWVSVWKIVLLFLMMIAFYHKSIGMDMLMDIQAAFLPQEITLSSTTADHNLTEFLSTIVEAGPADNATLAPNILQVLKDLQQKQLMTNSGDAAITLAIAVVSGLLLWQVSLFVCKVMIQGFSFAFPINLASPLCVSVLIAFIQLRGNDACFISDQLPAYLYWDAFTTDVDTFLQKYGWIWLIWVLSQAWITSHIWFPKCERLAKTERLFALAYFDPTAIEQSLSANRRKDRKRLVKRKDGMIEEDIYAVPGDLESNIYASIDSLDSVDEIQRKKTLEQKHDERDKHTHIYVCATMWHETVKEMTAVLKSIFRLDEDQSARRKAERFLKVADPDYYEFEAHLWFDDAMELEGISDDEATINTFVKQLLSVMDFAASAVHRTPMRLRPPKKLPTPYGGRLVWTLPGKNMLTVHLKDKQKIRHKKRWSQVSYMYYLLGHKLWEKIEDIPKKQMIAENTYILTLDGDVDFQPTAVHLLVDMMKKNRKVGSACGRIHPIGTGPMAWYQQFEYAIGHWFQKATEHMLGCVLCSPGCFSLFRASAFMDDNVMRKYATVSQEARHYVQYDQGEDRWLSTLLLQQGYRIEYCAASDALTHCPEGFFEFYNQRRRWVPSTLANIFDLLGSSHRTVKINDSISLGYMIYQWALLLCAIIGPGTIFLMITGAMNLVFHINMWTSFCINMLPVALFVIVCMTTQTNTQLKFAALLSSGYALLMMAVTVGIALQMNEDGLTSPSSLFMFTITSFFFLAAVMHPQEFWNIGYGLLYLVSIPAMYLLLIIYSIVNLNNVSWGTREGAVASNPQKKKKKEEGGQSGAASKLKDILKKFKAKHEQQENYDAGFNLGFGTACRCMFCLTPVVPDEDDAEVMRVIDDIDKIESKIDDFQKKLENEQKAREAKSTMTPYQKVRNSLYGHNYEYVGPDGLKVSGFDPGWDMRDELRNPYWLADRSIKNCPLEYLDEDEVSFWIELIDTYLYPLEEVAEDKRRVERQLRELRDLSVLAFFMINSMYVLIVFLLQLKKSILYVEWPWGSGGEVLKLEPIAIAFLVVFIIILVIQFFGMIFHRFSTIELILAITELFCFKPKRKRVGDQQLTAEQAVELVRDLQRLEGINEPDDASAISEEARPHPNIIEHLQSKNQRQDIKTLDAAFAKRFLLLSEELDRQDEPLYSDATYSAPPTPVIGGRRLHDQGEALTVLRRKHDDFFTDKTLEELRSETVRIGGASKDRHKRRRADFFFEDLAFDGVGDGDAATATAAANQPTRSSAPSQPKYEAPFYEPYGESDVLPRRRAFKDGYFNGGASGRSAQHGRHRARKTKFEDEPPYDHIPARMRESAQDDVDEGQDNEDYEEDQADDVPTHSREEGHDEKFF</sequence>
<evidence type="ECO:0000256" key="7">
    <source>
        <dbReference type="SAM" id="Coils"/>
    </source>
</evidence>
<feature type="transmembrane region" description="Helical" evidence="9">
    <location>
        <begin position="613"/>
        <end position="634"/>
    </location>
</feature>
<feature type="region of interest" description="Disordered" evidence="8">
    <location>
        <begin position="33"/>
        <end position="178"/>
    </location>
</feature>
<proteinExistence type="predicted"/>
<feature type="transmembrane region" description="Helical" evidence="9">
    <location>
        <begin position="320"/>
        <end position="338"/>
    </location>
</feature>
<feature type="transmembrane region" description="Helical" evidence="9">
    <location>
        <begin position="1161"/>
        <end position="1184"/>
    </location>
</feature>
<feature type="compositionally biased region" description="Basic and acidic residues" evidence="8">
    <location>
        <begin position="1840"/>
        <end position="1854"/>
    </location>
</feature>
<feature type="transmembrane region" description="Helical" evidence="9">
    <location>
        <begin position="1223"/>
        <end position="1241"/>
    </location>
</feature>
<feature type="compositionally biased region" description="Pro residues" evidence="8">
    <location>
        <begin position="156"/>
        <end position="168"/>
    </location>
</feature>
<feature type="region of interest" description="Disordered" evidence="8">
    <location>
        <begin position="1780"/>
        <end position="1854"/>
    </location>
</feature>
<feature type="compositionally biased region" description="Polar residues" evidence="8">
    <location>
        <begin position="1743"/>
        <end position="1752"/>
    </location>
</feature>
<comment type="subcellular location">
    <subcellularLocation>
        <location evidence="1">Membrane</location>
        <topology evidence="1">Multi-pass membrane protein</topology>
    </subcellularLocation>
</comment>
<feature type="compositionally biased region" description="Basic and acidic residues" evidence="8">
    <location>
        <begin position="1800"/>
        <end position="1819"/>
    </location>
</feature>
<evidence type="ECO:0000256" key="6">
    <source>
        <dbReference type="ARBA" id="ARBA00023136"/>
    </source>
</evidence>
<keyword evidence="11" id="KW-1185">Reference proteome</keyword>
<dbReference type="EC" id="2.4.1.16" evidence="2"/>
<keyword evidence="7" id="KW-0175">Coiled coil</keyword>
<dbReference type="InterPro" id="IPR004835">
    <property type="entry name" value="Chitin_synth"/>
</dbReference>
<evidence type="ECO:0000256" key="4">
    <source>
        <dbReference type="ARBA" id="ARBA00022692"/>
    </source>
</evidence>
<evidence type="ECO:0000313" key="12">
    <source>
        <dbReference type="RefSeq" id="XP_014680916.1"/>
    </source>
</evidence>
<evidence type="ECO:0000256" key="1">
    <source>
        <dbReference type="ARBA" id="ARBA00004141"/>
    </source>
</evidence>
<feature type="compositionally biased region" description="Acidic residues" evidence="8">
    <location>
        <begin position="1820"/>
        <end position="1838"/>
    </location>
</feature>
<accession>A0ABM1F8Z5</accession>
<dbReference type="PANTHER" id="PTHR22914">
    <property type="entry name" value="CHITIN SYNTHASE"/>
    <property type="match status" value="1"/>
</dbReference>
<dbReference type="CDD" id="cd04190">
    <property type="entry name" value="Chitin_synth_C"/>
    <property type="match status" value="1"/>
</dbReference>
<feature type="transmembrane region" description="Helical" evidence="9">
    <location>
        <begin position="1247"/>
        <end position="1270"/>
    </location>
</feature>
<feature type="compositionally biased region" description="Polar residues" evidence="8">
    <location>
        <begin position="37"/>
        <end position="46"/>
    </location>
</feature>
<keyword evidence="6 9" id="KW-0472">Membrane</keyword>
<feature type="transmembrane region" description="Helical" evidence="9">
    <location>
        <begin position="491"/>
        <end position="511"/>
    </location>
</feature>
<feature type="domain" description="Chitin synthase chs-1/2 N-terminal putative transporter" evidence="10">
    <location>
        <begin position="257"/>
        <end position="521"/>
    </location>
</feature>
<dbReference type="PANTHER" id="PTHR22914:SF42">
    <property type="entry name" value="CHITIN SYNTHASE"/>
    <property type="match status" value="1"/>
</dbReference>
<evidence type="ECO:0000256" key="9">
    <source>
        <dbReference type="SAM" id="Phobius"/>
    </source>
</evidence>
<dbReference type="Proteomes" id="UP000695022">
    <property type="component" value="Unplaced"/>
</dbReference>
<feature type="transmembrane region" description="Helical" evidence="9">
    <location>
        <begin position="264"/>
        <end position="285"/>
    </location>
</feature>